<proteinExistence type="inferred from homology"/>
<dbReference type="Proteomes" id="UP000256601">
    <property type="component" value="Unassembled WGS sequence"/>
</dbReference>
<dbReference type="KEGG" id="yli:2909009"/>
<feature type="domain" description="Band 7" evidence="3">
    <location>
        <begin position="97"/>
        <end position="254"/>
    </location>
</feature>
<evidence type="ECO:0000313" key="7">
    <source>
        <dbReference type="Proteomes" id="UP000256601"/>
    </source>
</evidence>
<dbReference type="CDD" id="cd13437">
    <property type="entry name" value="SPFH_alloslipin"/>
    <property type="match status" value="1"/>
</dbReference>
<evidence type="ECO:0000256" key="1">
    <source>
        <dbReference type="ARBA" id="ARBA00008164"/>
    </source>
</evidence>
<comment type="similarity">
    <text evidence="1">Belongs to the band 7/mec-2 family.</text>
</comment>
<dbReference type="InterPro" id="IPR036013">
    <property type="entry name" value="Band_7/SPFH_dom_sf"/>
</dbReference>
<dbReference type="Gene3D" id="3.30.479.30">
    <property type="entry name" value="Band 7 domain"/>
    <property type="match status" value="1"/>
</dbReference>
<dbReference type="Pfam" id="PF01145">
    <property type="entry name" value="Band_7"/>
    <property type="match status" value="1"/>
</dbReference>
<dbReference type="VEuPathDB" id="FungiDB:YALI0_F13013g"/>
<feature type="region of interest" description="Disordered" evidence="2">
    <location>
        <begin position="13"/>
        <end position="39"/>
    </location>
</feature>
<evidence type="ECO:0000313" key="4">
    <source>
        <dbReference type="EMBL" id="AOW07106.1"/>
    </source>
</evidence>
<dbReference type="EMBL" id="KZ857333">
    <property type="protein sequence ID" value="RDW26465.1"/>
    <property type="molecule type" value="Genomic_DNA"/>
</dbReference>
<evidence type="ECO:0000256" key="2">
    <source>
        <dbReference type="SAM" id="MobiDB-lite"/>
    </source>
</evidence>
<dbReference type="PANTHER" id="PTHR10264">
    <property type="entry name" value="BAND 7 PROTEIN-RELATED"/>
    <property type="match status" value="1"/>
</dbReference>
<dbReference type="InterPro" id="IPR001972">
    <property type="entry name" value="Stomatin_HflK_fam"/>
</dbReference>
<accession>A0A1D8NN96</accession>
<reference evidence="5 7" key="2">
    <citation type="submission" date="2018-07" db="EMBL/GenBank/DDBJ databases">
        <title>Draft Genome Assemblies for Five Robust Yarrowia lipolytica Strains Exhibiting High Lipid Production and Pentose Sugar Utilization and Sugar Alcohol Secretion from Undetoxified Lignocellulosic Biomass Hydrolysates.</title>
        <authorList>
            <consortium name="DOE Joint Genome Institute"/>
            <person name="Walker C."/>
            <person name="Ryu S."/>
            <person name="Na H."/>
            <person name="Zane M."/>
            <person name="LaButti K."/>
            <person name="Lipzen A."/>
            <person name="Haridas S."/>
            <person name="Barry K."/>
            <person name="Grigoriev I.V."/>
            <person name="Quarterman J."/>
            <person name="Slininger P."/>
            <person name="Dien B."/>
            <person name="Trinh C.T."/>
        </authorList>
    </citation>
    <scope>NUCLEOTIDE SEQUENCE [LARGE SCALE GENOMIC DNA]</scope>
    <source>
        <strain evidence="5 7">YB392</strain>
    </source>
</reference>
<gene>
    <name evidence="5" type="ORF">B0I71DRAFT_31806</name>
    <name evidence="4" type="ORF">YALI1_F17472g</name>
</gene>
<dbReference type="VEuPathDB" id="FungiDB:YALI1_F17472g"/>
<reference evidence="4 6" key="1">
    <citation type="journal article" date="2016" name="PLoS ONE">
        <title>Sequence Assembly of Yarrowia lipolytica Strain W29/CLIB89 Shows Transposable Element Diversity.</title>
        <authorList>
            <person name="Magnan C."/>
            <person name="Yu J."/>
            <person name="Chang I."/>
            <person name="Jahn E."/>
            <person name="Kanomata Y."/>
            <person name="Wu J."/>
            <person name="Zeller M."/>
            <person name="Oakes M."/>
            <person name="Baldi P."/>
            <person name="Sandmeyer S."/>
        </authorList>
    </citation>
    <scope>NUCLEOTIDE SEQUENCE [LARGE SCALE GENOMIC DNA]</scope>
    <source>
        <strain evidence="4">CLIB89</strain>
        <strain evidence="6">CLIB89(W29)</strain>
    </source>
</reference>
<dbReference type="GeneID" id="2909009"/>
<evidence type="ECO:0000313" key="6">
    <source>
        <dbReference type="Proteomes" id="UP000182444"/>
    </source>
</evidence>
<dbReference type="InterPro" id="IPR001107">
    <property type="entry name" value="Band_7"/>
</dbReference>
<sequence>MNSNQDFTPTFDEYGADNLTDVHPEATTSNDDNLKNKDPLHAQSPVYVKPFDKGDLQPSYANEIPVQHWGWYESFIDTIGGIMGGLGTIPCCFCCPNPFKSVHQGQVGLVTKFGQFYKSVDPGLTKVNVLSEKLHFVDVMVQVLDVPHQQAMTKDNVSITLSSVLFYHVVAPHKAKFGVNNVIQALQERTQTTLRLVVGSRPLQDMIEKREEVAASIQAIIEERVADWGIKVESILIKDIVLSQELQDSLALAAKSRRAGESKIINARAEVESAKLMRKAADILASKAAMQIRYLDAMQNMSRSANSKVIFMPSAGAIENIADQAGAGSSKDDDLTNTAVNQTAMFEAQFDRV</sequence>
<dbReference type="InterPro" id="IPR043202">
    <property type="entry name" value="Band-7_stomatin-like"/>
</dbReference>
<dbReference type="SMART" id="SM00244">
    <property type="entry name" value="PHB"/>
    <property type="match status" value="1"/>
</dbReference>
<dbReference type="Gene3D" id="6.10.250.2090">
    <property type="match status" value="1"/>
</dbReference>
<dbReference type="GO" id="GO:0005886">
    <property type="term" value="C:plasma membrane"/>
    <property type="evidence" value="ECO:0007669"/>
    <property type="project" value="InterPro"/>
</dbReference>
<dbReference type="PANTHER" id="PTHR10264:SF19">
    <property type="entry name" value="AT06885P-RELATED"/>
    <property type="match status" value="1"/>
</dbReference>
<dbReference type="FunFam" id="3.30.479.30:FF:000004">
    <property type="entry name" value="Putative membrane protease family, stomatin"/>
    <property type="match status" value="1"/>
</dbReference>
<dbReference type="AlphaFoldDB" id="A0A1D8NN96"/>
<dbReference type="GO" id="GO:0098552">
    <property type="term" value="C:side of membrane"/>
    <property type="evidence" value="ECO:0007669"/>
    <property type="project" value="UniProtKB-ARBA"/>
</dbReference>
<dbReference type="Proteomes" id="UP000182444">
    <property type="component" value="Chromosome 1F"/>
</dbReference>
<dbReference type="OMA" id="KFGRFER"/>
<dbReference type="SUPFAM" id="SSF117892">
    <property type="entry name" value="Band 7/SPFH domain"/>
    <property type="match status" value="1"/>
</dbReference>
<organism evidence="4 6">
    <name type="scientific">Yarrowia lipolytica</name>
    <name type="common">Candida lipolytica</name>
    <dbReference type="NCBI Taxonomy" id="4952"/>
    <lineage>
        <taxon>Eukaryota</taxon>
        <taxon>Fungi</taxon>
        <taxon>Dikarya</taxon>
        <taxon>Ascomycota</taxon>
        <taxon>Saccharomycotina</taxon>
        <taxon>Dipodascomycetes</taxon>
        <taxon>Dipodascales</taxon>
        <taxon>Dipodascales incertae sedis</taxon>
        <taxon>Yarrowia</taxon>
    </lineage>
</organism>
<dbReference type="PRINTS" id="PR00721">
    <property type="entry name" value="STOMATIN"/>
</dbReference>
<name>A0A1D8NN96_YARLL</name>
<evidence type="ECO:0000259" key="3">
    <source>
        <dbReference type="SMART" id="SM00244"/>
    </source>
</evidence>
<dbReference type="EMBL" id="CP017558">
    <property type="protein sequence ID" value="AOW07106.1"/>
    <property type="molecule type" value="Genomic_DNA"/>
</dbReference>
<dbReference type="eggNOG" id="KOG2621">
    <property type="taxonomic scope" value="Eukaryota"/>
</dbReference>
<protein>
    <recommendedName>
        <fullName evidence="3">Band 7 domain-containing protein</fullName>
    </recommendedName>
</protein>
<evidence type="ECO:0000313" key="5">
    <source>
        <dbReference type="EMBL" id="RDW26465.1"/>
    </source>
</evidence>